<feature type="domain" description="Collagenase NC10/endostatin" evidence="2">
    <location>
        <begin position="165"/>
        <end position="319"/>
    </location>
</feature>
<dbReference type="Pfam" id="PF06482">
    <property type="entry name" value="Endostatin"/>
    <property type="match status" value="1"/>
</dbReference>
<evidence type="ECO:0000313" key="5">
    <source>
        <dbReference type="Proteomes" id="UP001292094"/>
    </source>
</evidence>
<dbReference type="AlphaFoldDB" id="A0AAE1NKI2"/>
<keyword evidence="5" id="KW-1185">Reference proteome</keyword>
<gene>
    <name evidence="4" type="ORF">Pmani_035446</name>
</gene>
<accession>A0AAE1NKI2</accession>
<evidence type="ECO:0000313" key="4">
    <source>
        <dbReference type="EMBL" id="KAK4291744.1"/>
    </source>
</evidence>
<evidence type="ECO:0000259" key="2">
    <source>
        <dbReference type="Pfam" id="PF06482"/>
    </source>
</evidence>
<dbReference type="EMBL" id="JAWZYT010005060">
    <property type="protein sequence ID" value="KAK4291744.1"/>
    <property type="molecule type" value="Genomic_DNA"/>
</dbReference>
<reference evidence="4" key="1">
    <citation type="submission" date="2023-11" db="EMBL/GenBank/DDBJ databases">
        <title>Genome assemblies of two species of porcelain crab, Petrolisthes cinctipes and Petrolisthes manimaculis (Anomura: Porcellanidae).</title>
        <authorList>
            <person name="Angst P."/>
        </authorList>
    </citation>
    <scope>NUCLEOTIDE SEQUENCE</scope>
    <source>
        <strain evidence="4">PB745_02</strain>
        <tissue evidence="4">Gill</tissue>
    </source>
</reference>
<protein>
    <submittedName>
        <fullName evidence="4">Uncharacterized protein</fullName>
    </submittedName>
</protein>
<dbReference type="Gene3D" id="3.10.100.10">
    <property type="entry name" value="Mannose-Binding Protein A, subunit A"/>
    <property type="match status" value="1"/>
</dbReference>
<feature type="compositionally biased region" description="Pro residues" evidence="1">
    <location>
        <begin position="1"/>
        <end position="14"/>
    </location>
</feature>
<organism evidence="4 5">
    <name type="scientific">Petrolisthes manimaculis</name>
    <dbReference type="NCBI Taxonomy" id="1843537"/>
    <lineage>
        <taxon>Eukaryota</taxon>
        <taxon>Metazoa</taxon>
        <taxon>Ecdysozoa</taxon>
        <taxon>Arthropoda</taxon>
        <taxon>Crustacea</taxon>
        <taxon>Multicrustacea</taxon>
        <taxon>Malacostraca</taxon>
        <taxon>Eumalacostraca</taxon>
        <taxon>Eucarida</taxon>
        <taxon>Decapoda</taxon>
        <taxon>Pleocyemata</taxon>
        <taxon>Anomura</taxon>
        <taxon>Galatheoidea</taxon>
        <taxon>Porcellanidae</taxon>
        <taxon>Petrolisthes</taxon>
    </lineage>
</organism>
<sequence length="319" mass="33270">MFIPVPGPPGPPGQPGLRGAPGISVEGIEGVVVGAPGASPNGYPPGPPAAAPAPSPGTRGPPGPPGPPGDGGGTLSIVPGAVAFPDRDAMLKMSLVSPLGTLAFVIEEEALLVKIKSGWQYVSLGSVVDEPSQPPPLQPTLQPPSQLPPLQVDSLVSGSVDGPKLRLAALNEPYTGDMHGVRGADYGCYRQARRAGLKGTFRALLTSRVQNLDSIVRYSDRHLPVVNLKGEVLFNSWSEVFSGSGASFAQKPRIFSFDGKDVLNDKTWPDKYIWHGSDVTGERTLSGYCDAWNSNNVGAVGVASSLLQKHMLGQELLSC</sequence>
<comment type="caution">
    <text evidence="4">The sequence shown here is derived from an EMBL/GenBank/DDBJ whole genome shotgun (WGS) entry which is preliminary data.</text>
</comment>
<dbReference type="SUPFAM" id="SSF56436">
    <property type="entry name" value="C-type lectin-like"/>
    <property type="match status" value="1"/>
</dbReference>
<name>A0AAE1NKI2_9EUCA</name>
<dbReference type="InterPro" id="IPR045463">
    <property type="entry name" value="XV/XVIII_trimerization_dom"/>
</dbReference>
<feature type="compositionally biased region" description="Low complexity" evidence="1">
    <location>
        <begin position="15"/>
        <end position="41"/>
    </location>
</feature>
<evidence type="ECO:0000256" key="1">
    <source>
        <dbReference type="SAM" id="MobiDB-lite"/>
    </source>
</evidence>
<dbReference type="Proteomes" id="UP001292094">
    <property type="component" value="Unassembled WGS sequence"/>
</dbReference>
<evidence type="ECO:0000259" key="3">
    <source>
        <dbReference type="Pfam" id="PF20010"/>
    </source>
</evidence>
<dbReference type="Gene3D" id="3.40.1620.70">
    <property type="match status" value="1"/>
</dbReference>
<feature type="domain" description="Collagen type XV/XVIII trimerization" evidence="3">
    <location>
        <begin position="81"/>
        <end position="128"/>
    </location>
</feature>
<dbReference type="Pfam" id="PF20010">
    <property type="entry name" value="Collagen_trimer"/>
    <property type="match status" value="1"/>
</dbReference>
<dbReference type="InterPro" id="IPR016187">
    <property type="entry name" value="CTDL_fold"/>
</dbReference>
<proteinExistence type="predicted"/>
<feature type="region of interest" description="Disordered" evidence="1">
    <location>
        <begin position="1"/>
        <end position="76"/>
    </location>
</feature>
<dbReference type="InterPro" id="IPR010515">
    <property type="entry name" value="Collagenase_NC10/endostatin"/>
</dbReference>
<feature type="compositionally biased region" description="Pro residues" evidence="1">
    <location>
        <begin position="42"/>
        <end position="68"/>
    </location>
</feature>
<dbReference type="InterPro" id="IPR016186">
    <property type="entry name" value="C-type_lectin-like/link_sf"/>
</dbReference>